<reference evidence="3 4" key="1">
    <citation type="submission" date="2017-04" db="EMBL/GenBank/DDBJ databases">
        <authorList>
            <person name="Afonso C.L."/>
            <person name="Miller P.J."/>
            <person name="Scott M.A."/>
            <person name="Spackman E."/>
            <person name="Goraichik I."/>
            <person name="Dimitrov K.M."/>
            <person name="Suarez D.L."/>
            <person name="Swayne D.E."/>
        </authorList>
    </citation>
    <scope>NUCLEOTIDE SEQUENCE [LARGE SCALE GENOMIC DNA]</scope>
    <source>
        <strain evidence="3 4">DSM 26133</strain>
    </source>
</reference>
<dbReference type="STRING" id="692418.SAMN04488029_2741"/>
<sequence length="251" mass="29376">MTIKGHAIFWVAIYLVLILLYANAFESYLYSMYFVTVMYPVILGTAYFFNFFLVPRFLMNGRRAKFALYSIYVLIVSAHLEIIMIFLAFIYLANYQVGAMHPSILDVSKLSMTLYTIVFAHGFYLLYRKYQDTQSKIEALEDEQKKSEEGFIIVRSDRQNRKVLHKDIRYIESLSDYIKIHSLEAEAPIVSKAKISHIEHELPKEFIRIHRSFLVNLNLITNFNSVQVTIGDEQLPISRSYKRQVKAVLKD</sequence>
<dbReference type="PANTHER" id="PTHR37299:SF1">
    <property type="entry name" value="STAGE 0 SPORULATION PROTEIN A HOMOLOG"/>
    <property type="match status" value="1"/>
</dbReference>
<feature type="transmembrane region" description="Helical" evidence="1">
    <location>
        <begin position="7"/>
        <end position="24"/>
    </location>
</feature>
<evidence type="ECO:0000313" key="3">
    <source>
        <dbReference type="EMBL" id="SMD36141.1"/>
    </source>
</evidence>
<accession>A0A1W2GHT9</accession>
<feature type="transmembrane region" description="Helical" evidence="1">
    <location>
        <begin position="66"/>
        <end position="90"/>
    </location>
</feature>
<name>A0A1W2GHT9_REIFA</name>
<dbReference type="Proteomes" id="UP000192472">
    <property type="component" value="Unassembled WGS sequence"/>
</dbReference>
<dbReference type="AlphaFoldDB" id="A0A1W2GHT9"/>
<dbReference type="OrthoDB" id="9781059at2"/>
<evidence type="ECO:0000313" key="4">
    <source>
        <dbReference type="Proteomes" id="UP000192472"/>
    </source>
</evidence>
<protein>
    <submittedName>
        <fullName evidence="3">LytTr DNA-binding domain-containing protein</fullName>
    </submittedName>
</protein>
<proteinExistence type="predicted"/>
<dbReference type="PROSITE" id="PS50930">
    <property type="entry name" value="HTH_LYTTR"/>
    <property type="match status" value="1"/>
</dbReference>
<dbReference type="PANTHER" id="PTHR37299">
    <property type="entry name" value="TRANSCRIPTIONAL REGULATOR-RELATED"/>
    <property type="match status" value="1"/>
</dbReference>
<dbReference type="GO" id="GO:0003677">
    <property type="term" value="F:DNA binding"/>
    <property type="evidence" value="ECO:0007669"/>
    <property type="project" value="UniProtKB-KW"/>
</dbReference>
<dbReference type="Gene3D" id="2.40.50.1020">
    <property type="entry name" value="LytTr DNA-binding domain"/>
    <property type="match status" value="1"/>
</dbReference>
<feature type="transmembrane region" description="Helical" evidence="1">
    <location>
        <begin position="110"/>
        <end position="127"/>
    </location>
</feature>
<dbReference type="InterPro" id="IPR046947">
    <property type="entry name" value="LytR-like"/>
</dbReference>
<dbReference type="Pfam" id="PF04397">
    <property type="entry name" value="LytTR"/>
    <property type="match status" value="1"/>
</dbReference>
<dbReference type="SMART" id="SM00850">
    <property type="entry name" value="LytTR"/>
    <property type="match status" value="1"/>
</dbReference>
<dbReference type="GO" id="GO:0000156">
    <property type="term" value="F:phosphorelay response regulator activity"/>
    <property type="evidence" value="ECO:0007669"/>
    <property type="project" value="InterPro"/>
</dbReference>
<evidence type="ECO:0000256" key="1">
    <source>
        <dbReference type="SAM" id="Phobius"/>
    </source>
</evidence>
<feature type="domain" description="HTH LytTR-type" evidence="2">
    <location>
        <begin position="152"/>
        <end position="251"/>
    </location>
</feature>
<gene>
    <name evidence="3" type="ORF">SAMN04488029_2741</name>
</gene>
<feature type="transmembrane region" description="Helical" evidence="1">
    <location>
        <begin position="30"/>
        <end position="54"/>
    </location>
</feature>
<dbReference type="EMBL" id="FWYF01000003">
    <property type="protein sequence ID" value="SMD36141.1"/>
    <property type="molecule type" value="Genomic_DNA"/>
</dbReference>
<keyword evidence="1" id="KW-0812">Transmembrane</keyword>
<dbReference type="InterPro" id="IPR007492">
    <property type="entry name" value="LytTR_DNA-bd_dom"/>
</dbReference>
<evidence type="ECO:0000259" key="2">
    <source>
        <dbReference type="PROSITE" id="PS50930"/>
    </source>
</evidence>
<organism evidence="3 4">
    <name type="scientific">Reichenbachiella faecimaris</name>
    <dbReference type="NCBI Taxonomy" id="692418"/>
    <lineage>
        <taxon>Bacteria</taxon>
        <taxon>Pseudomonadati</taxon>
        <taxon>Bacteroidota</taxon>
        <taxon>Cytophagia</taxon>
        <taxon>Cytophagales</taxon>
        <taxon>Reichenbachiellaceae</taxon>
        <taxon>Reichenbachiella</taxon>
    </lineage>
</organism>
<keyword evidence="3" id="KW-0238">DNA-binding</keyword>
<keyword evidence="1" id="KW-0472">Membrane</keyword>
<keyword evidence="1" id="KW-1133">Transmembrane helix</keyword>
<keyword evidence="4" id="KW-1185">Reference proteome</keyword>